<dbReference type="SMART" id="SM00829">
    <property type="entry name" value="PKS_ER"/>
    <property type="match status" value="1"/>
</dbReference>
<evidence type="ECO:0000259" key="2">
    <source>
        <dbReference type="SMART" id="SM00829"/>
    </source>
</evidence>
<feature type="domain" description="Enoyl reductase (ER)" evidence="2">
    <location>
        <begin position="34"/>
        <end position="353"/>
    </location>
</feature>
<evidence type="ECO:0000256" key="1">
    <source>
        <dbReference type="SAM" id="MobiDB-lite"/>
    </source>
</evidence>
<proteinExistence type="predicted"/>
<dbReference type="PANTHER" id="PTHR43677:SF1">
    <property type="entry name" value="ACRYLYL-COA REDUCTASE ACUI-RELATED"/>
    <property type="match status" value="1"/>
</dbReference>
<dbReference type="Pfam" id="PF00107">
    <property type="entry name" value="ADH_zinc_N"/>
    <property type="match status" value="1"/>
</dbReference>
<dbReference type="EC" id="1.3.1.95" evidence="3"/>
<sequence length="357" mass="36916">MASSHPEIPRAETSPTPTSAPLPPETPVACYLVTQTDGQVTQGPTTLPLSELGPGEVLVEVAWSSVNYKDAMVTQPGNRVARRSPLVPGVDLAGRVLQSDDPGITPGTAVVVHGYDLGVAHHGGFAALARVPASWVVALPAGLDPRAAMVVGTAGFTAAMSVDALERVGLEPARGPVLVTGASGGVGSMAVAMLARRGYRVVASSGKTQERAWLEALGASEVIGRDDLEPNPGRVLGPGRFAAAVDCVGGRTLALVLRDLAYGGAVAASGLTGGAELATTVYPFITRGVSLLGIDTVATDRARRQQIWARIADPADLRPGDLERFVDREVGLGELDEALQDVLAARVRGRVLVRPSR</sequence>
<evidence type="ECO:0000313" key="4">
    <source>
        <dbReference type="Proteomes" id="UP001589788"/>
    </source>
</evidence>
<dbReference type="SUPFAM" id="SSF51735">
    <property type="entry name" value="NAD(P)-binding Rossmann-fold domains"/>
    <property type="match status" value="1"/>
</dbReference>
<feature type="region of interest" description="Disordered" evidence="1">
    <location>
        <begin position="1"/>
        <end position="26"/>
    </location>
</feature>
<reference evidence="3 4" key="1">
    <citation type="submission" date="2024-09" db="EMBL/GenBank/DDBJ databases">
        <authorList>
            <person name="Sun Q."/>
            <person name="Mori K."/>
        </authorList>
    </citation>
    <scope>NUCLEOTIDE SEQUENCE [LARGE SCALE GENOMIC DNA]</scope>
    <source>
        <strain evidence="3 4">JCM 15389</strain>
    </source>
</reference>
<dbReference type="Gene3D" id="3.40.50.720">
    <property type="entry name" value="NAD(P)-binding Rossmann-like Domain"/>
    <property type="match status" value="1"/>
</dbReference>
<dbReference type="InterPro" id="IPR011032">
    <property type="entry name" value="GroES-like_sf"/>
</dbReference>
<dbReference type="InterPro" id="IPR013149">
    <property type="entry name" value="ADH-like_C"/>
</dbReference>
<gene>
    <name evidence="3" type="ORF">ACFFRE_12230</name>
</gene>
<comment type="caution">
    <text evidence="3">The sequence shown here is derived from an EMBL/GenBank/DDBJ whole genome shotgun (WGS) entry which is preliminary data.</text>
</comment>
<name>A0ABV6C5C9_9ACTN</name>
<keyword evidence="4" id="KW-1185">Reference proteome</keyword>
<dbReference type="Proteomes" id="UP001589788">
    <property type="component" value="Unassembled WGS sequence"/>
</dbReference>
<accession>A0ABV6C5C9</accession>
<evidence type="ECO:0000313" key="3">
    <source>
        <dbReference type="EMBL" id="MFC0082897.1"/>
    </source>
</evidence>
<dbReference type="EMBL" id="JBHLYQ010000182">
    <property type="protein sequence ID" value="MFC0082897.1"/>
    <property type="molecule type" value="Genomic_DNA"/>
</dbReference>
<dbReference type="PANTHER" id="PTHR43677">
    <property type="entry name" value="SHORT-CHAIN DEHYDROGENASE/REDUCTASE"/>
    <property type="match status" value="1"/>
</dbReference>
<organism evidence="3 4">
    <name type="scientific">Aciditerrimonas ferrireducens</name>
    <dbReference type="NCBI Taxonomy" id="667306"/>
    <lineage>
        <taxon>Bacteria</taxon>
        <taxon>Bacillati</taxon>
        <taxon>Actinomycetota</taxon>
        <taxon>Acidimicrobiia</taxon>
        <taxon>Acidimicrobiales</taxon>
        <taxon>Acidimicrobiaceae</taxon>
        <taxon>Aciditerrimonas</taxon>
    </lineage>
</organism>
<protein>
    <submittedName>
        <fullName evidence="3">Acryloyl-CoA reductase</fullName>
        <ecNumber evidence="3">1.3.1.95</ecNumber>
    </submittedName>
</protein>
<dbReference type="SUPFAM" id="SSF50129">
    <property type="entry name" value="GroES-like"/>
    <property type="match status" value="1"/>
</dbReference>
<dbReference type="RefSeq" id="WP_377790588.1">
    <property type="nucleotide sequence ID" value="NZ_JBHLYQ010000182.1"/>
</dbReference>
<dbReference type="NCBIfam" id="TIGR02823">
    <property type="entry name" value="oxido_YhdH"/>
    <property type="match status" value="1"/>
</dbReference>
<dbReference type="InterPro" id="IPR036291">
    <property type="entry name" value="NAD(P)-bd_dom_sf"/>
</dbReference>
<dbReference type="CDD" id="cd05280">
    <property type="entry name" value="MDR_yhdh_yhfp"/>
    <property type="match status" value="1"/>
</dbReference>
<dbReference type="InterPro" id="IPR051397">
    <property type="entry name" value="Zn-ADH-like_protein"/>
</dbReference>
<dbReference type="GO" id="GO:0043958">
    <property type="term" value="F:acryloyl-CoA reductase (NADH) activity"/>
    <property type="evidence" value="ECO:0007669"/>
    <property type="project" value="UniProtKB-EC"/>
</dbReference>
<dbReference type="InterPro" id="IPR013154">
    <property type="entry name" value="ADH-like_N"/>
</dbReference>
<dbReference type="InterPro" id="IPR014188">
    <property type="entry name" value="Acrylyl-CoA_reductase_AcuI"/>
</dbReference>
<dbReference type="InterPro" id="IPR020843">
    <property type="entry name" value="ER"/>
</dbReference>
<dbReference type="Gene3D" id="3.90.180.10">
    <property type="entry name" value="Medium-chain alcohol dehydrogenases, catalytic domain"/>
    <property type="match status" value="1"/>
</dbReference>
<keyword evidence="3" id="KW-0560">Oxidoreductase</keyword>
<dbReference type="Pfam" id="PF08240">
    <property type="entry name" value="ADH_N"/>
    <property type="match status" value="1"/>
</dbReference>